<gene>
    <name evidence="2" type="ORF">HMPREF9302_07260</name>
</gene>
<dbReference type="AlphaFoldDB" id="A0A096AWN6"/>
<feature type="domain" description="BACON" evidence="1">
    <location>
        <begin position="38"/>
        <end position="115"/>
    </location>
</feature>
<dbReference type="RefSeq" id="WP_036856101.1">
    <property type="nucleotide sequence ID" value="NZ_JRNU01000036.1"/>
</dbReference>
<evidence type="ECO:0000259" key="1">
    <source>
        <dbReference type="Pfam" id="PF19190"/>
    </source>
</evidence>
<evidence type="ECO:0000313" key="2">
    <source>
        <dbReference type="EMBL" id="KGF51488.1"/>
    </source>
</evidence>
<keyword evidence="3" id="KW-1185">Reference proteome</keyword>
<dbReference type="PROSITE" id="PS51257">
    <property type="entry name" value="PROKAR_LIPOPROTEIN"/>
    <property type="match status" value="1"/>
</dbReference>
<comment type="caution">
    <text evidence="2">The sequence shown here is derived from an EMBL/GenBank/DDBJ whole genome shotgun (WGS) entry which is preliminary data.</text>
</comment>
<dbReference type="Pfam" id="PF19190">
    <property type="entry name" value="BACON_2"/>
    <property type="match status" value="1"/>
</dbReference>
<dbReference type="InterPro" id="IPR013783">
    <property type="entry name" value="Ig-like_fold"/>
</dbReference>
<protein>
    <recommendedName>
        <fullName evidence="1">BACON domain-containing protein</fullName>
    </recommendedName>
</protein>
<dbReference type="EMBL" id="JRNU01000036">
    <property type="protein sequence ID" value="KGF51488.1"/>
    <property type="molecule type" value="Genomic_DNA"/>
</dbReference>
<dbReference type="Gene3D" id="2.60.40.10">
    <property type="entry name" value="Immunoglobulins"/>
    <property type="match status" value="1"/>
</dbReference>
<proteinExistence type="predicted"/>
<sequence length="575" mass="66524">MHNSHIKTFIFLLQIVFMATACQKDITLGNTDNLLSQQLQAVTLNKQETTKTIDLSMLGDNWQIQDNTSAWLTATKKEGTLLYLHAKENNNANERYAQVILSTSYGKQIVSITQFGSDPIIKVAECNGTIIYNHESHKDIELNIISNSEEWSVEQIEPENNSWLTFSAKQKEKKLLLNILPIERNSKWAQTSRSSRLFLTNGNSHYQLIITQNGYVQFQFPVWDFNNFDINKITDLENKRNNQRDKAFEKDFLLPFKQDVEKAYYAFHSSGEQAPYIFYQPTNSGNGIFCAWLKAPKEKLFQKESYDSWLKQNGFKLGNKQMFDTETEYYSEDINKTRLVHVYNSVDNYKMHGGIYRSACMKYIESPNSLTLNTNGKVESLPVFPSAYLHNKAFKLEQVIEYERKRGMKPDFNNNFNTEKVTATTQDPLCKYSRLLFVPNNESNERGALAYVIYFFNWQGVTAEDIDAGLVANRDLSGTVGSCQVFYKGNDIFYTVEEQGTPGVYTWNDYSIPFSTRNAFQNKGYNVVREADGGFVSFYRGDEDLIDMRPQETRTVVIYYKSKHYVDLVKKKFNY</sequence>
<dbReference type="InterPro" id="IPR024361">
    <property type="entry name" value="BACON"/>
</dbReference>
<name>A0A096AWN6_9BACT</name>
<accession>A0A096AWN6</accession>
<reference evidence="2 3" key="1">
    <citation type="submission" date="2014-07" db="EMBL/GenBank/DDBJ databases">
        <authorList>
            <person name="McCorrison J."/>
            <person name="Sanka R."/>
            <person name="Torralba M."/>
            <person name="Gillis M."/>
            <person name="Haft D.H."/>
            <person name="Methe B."/>
            <person name="Sutton G."/>
            <person name="Nelson K.E."/>
        </authorList>
    </citation>
    <scope>NUCLEOTIDE SEQUENCE [LARGE SCALE GENOMIC DNA]</scope>
    <source>
        <strain evidence="2 3">DNF00058</strain>
    </source>
</reference>
<organism evidence="2 3">
    <name type="scientific">Prevotella amnii DNF00058</name>
    <dbReference type="NCBI Taxonomy" id="1401066"/>
    <lineage>
        <taxon>Bacteria</taxon>
        <taxon>Pseudomonadati</taxon>
        <taxon>Bacteroidota</taxon>
        <taxon>Bacteroidia</taxon>
        <taxon>Bacteroidales</taxon>
        <taxon>Prevotellaceae</taxon>
        <taxon>Prevotella</taxon>
    </lineage>
</organism>
<evidence type="ECO:0000313" key="3">
    <source>
        <dbReference type="Proteomes" id="UP000029614"/>
    </source>
</evidence>
<dbReference type="OrthoDB" id="1075865at2"/>
<dbReference type="Proteomes" id="UP000029614">
    <property type="component" value="Unassembled WGS sequence"/>
</dbReference>